<sequence length="211" mass="23829">MIKKWFFYTSLIVIIAYLSSGFKPFELQNHNWFQANNNDELSYLFPSKEQKDYPNLNVPFTAKFFIGFKEAVAFRESQGKYKKINTLGYMGKYQFGLETLKTIGIEDSLSFLNSPKLQEKAFVALLSKNKWELEDEIEKFSGKIISGVKVTESGILAAAHLGGAGSVKRFLNSNGAKKCKDNYGTSVKTYMREFGGYETSGIIADNNAKVR</sequence>
<dbReference type="AlphaFoldDB" id="A0A7J5AFW6"/>
<reference evidence="1 2" key="1">
    <citation type="submission" date="2019-09" db="EMBL/GenBank/DDBJ databases">
        <title>Flavobacterium sp. nov., isolated from glacier ice.</title>
        <authorList>
            <person name="Liu Q."/>
        </authorList>
    </citation>
    <scope>NUCLEOTIDE SEQUENCE [LARGE SCALE GENOMIC DNA]</scope>
    <source>
        <strain evidence="1 2">NBRC 112527</strain>
    </source>
</reference>
<accession>A0A7J5AFW6</accession>
<dbReference type="OrthoDB" id="1143238at2"/>
<dbReference type="Proteomes" id="UP000490922">
    <property type="component" value="Unassembled WGS sequence"/>
</dbReference>
<protein>
    <submittedName>
        <fullName evidence="1">Peptidoglycan-binding protein LysM</fullName>
    </submittedName>
</protein>
<evidence type="ECO:0000313" key="1">
    <source>
        <dbReference type="EMBL" id="KAB1156507.1"/>
    </source>
</evidence>
<keyword evidence="2" id="KW-1185">Reference proteome</keyword>
<organism evidence="1 2">
    <name type="scientific">Flavobacterium luteum</name>
    <dbReference type="NCBI Taxonomy" id="2026654"/>
    <lineage>
        <taxon>Bacteria</taxon>
        <taxon>Pseudomonadati</taxon>
        <taxon>Bacteroidota</taxon>
        <taxon>Flavobacteriia</taxon>
        <taxon>Flavobacteriales</taxon>
        <taxon>Flavobacteriaceae</taxon>
        <taxon>Flavobacterium</taxon>
    </lineage>
</organism>
<proteinExistence type="predicted"/>
<dbReference type="RefSeq" id="WP_151106503.1">
    <property type="nucleotide sequence ID" value="NZ_WAEM01000002.1"/>
</dbReference>
<evidence type="ECO:0000313" key="2">
    <source>
        <dbReference type="Proteomes" id="UP000490922"/>
    </source>
</evidence>
<dbReference type="EMBL" id="WAEM01000002">
    <property type="protein sequence ID" value="KAB1156507.1"/>
    <property type="molecule type" value="Genomic_DNA"/>
</dbReference>
<gene>
    <name evidence="1" type="ORF">F6464_03890</name>
</gene>
<comment type="caution">
    <text evidence="1">The sequence shown here is derived from an EMBL/GenBank/DDBJ whole genome shotgun (WGS) entry which is preliminary data.</text>
</comment>
<name>A0A7J5AFW6_9FLAO</name>